<sequence length="118" mass="13614">MMRNTGCSQTNGDRGQFDPDDLSVPLLLQEIRNQIQTSSKHDLELKFGILQNIINDDISFNNFDFLELKIIIFKRFEPENGEIQTLKTKAEIILDEFEAKNGGNAKFLAILEEKRRLL</sequence>
<gene>
    <name evidence="1" type="ORF">HINF_LOCUS10343</name>
    <name evidence="2" type="ORF">HINF_LOCUS47079</name>
</gene>
<reference evidence="1" key="1">
    <citation type="submission" date="2023-06" db="EMBL/GenBank/DDBJ databases">
        <authorList>
            <person name="Kurt Z."/>
        </authorList>
    </citation>
    <scope>NUCLEOTIDE SEQUENCE</scope>
</reference>
<keyword evidence="3" id="KW-1185">Reference proteome</keyword>
<organism evidence="1">
    <name type="scientific">Hexamita inflata</name>
    <dbReference type="NCBI Taxonomy" id="28002"/>
    <lineage>
        <taxon>Eukaryota</taxon>
        <taxon>Metamonada</taxon>
        <taxon>Diplomonadida</taxon>
        <taxon>Hexamitidae</taxon>
        <taxon>Hexamitinae</taxon>
        <taxon>Hexamita</taxon>
    </lineage>
</organism>
<comment type="caution">
    <text evidence="1">The sequence shown here is derived from an EMBL/GenBank/DDBJ whole genome shotgun (WGS) entry which is preliminary data.</text>
</comment>
<dbReference type="EMBL" id="CAXDID020000210">
    <property type="protein sequence ID" value="CAL6056548.1"/>
    <property type="molecule type" value="Genomic_DNA"/>
</dbReference>
<proteinExistence type="predicted"/>
<reference evidence="2 3" key="2">
    <citation type="submission" date="2024-07" db="EMBL/GenBank/DDBJ databases">
        <authorList>
            <person name="Akdeniz Z."/>
        </authorList>
    </citation>
    <scope>NUCLEOTIDE SEQUENCE [LARGE SCALE GENOMIC DNA]</scope>
</reference>
<dbReference type="Proteomes" id="UP001642409">
    <property type="component" value="Unassembled WGS sequence"/>
</dbReference>
<evidence type="ECO:0000313" key="3">
    <source>
        <dbReference type="Proteomes" id="UP001642409"/>
    </source>
</evidence>
<name>A0AA86NPE9_9EUKA</name>
<dbReference type="EMBL" id="CATOUU010000260">
    <property type="protein sequence ID" value="CAI9922698.1"/>
    <property type="molecule type" value="Genomic_DNA"/>
</dbReference>
<accession>A0AA86NPE9</accession>
<evidence type="ECO:0000313" key="2">
    <source>
        <dbReference type="EMBL" id="CAL6056548.1"/>
    </source>
</evidence>
<evidence type="ECO:0000313" key="1">
    <source>
        <dbReference type="EMBL" id="CAI9922698.1"/>
    </source>
</evidence>
<protein>
    <submittedName>
        <fullName evidence="2">Hypothetical_protein</fullName>
    </submittedName>
</protein>
<dbReference type="AlphaFoldDB" id="A0AA86NPE9"/>